<dbReference type="Pfam" id="PF02754">
    <property type="entry name" value="CCG"/>
    <property type="match status" value="2"/>
</dbReference>
<evidence type="ECO:0000256" key="1">
    <source>
        <dbReference type="ARBA" id="ARBA00022485"/>
    </source>
</evidence>
<feature type="domain" description="Cysteine-rich" evidence="6">
    <location>
        <begin position="3"/>
        <end position="61"/>
    </location>
</feature>
<keyword evidence="4" id="KW-0408">Iron</keyword>
<reference evidence="7 8" key="1">
    <citation type="submission" date="2020-04" db="EMBL/GenBank/DDBJ databases">
        <title>Metagenomic profiling of ammonia- and methane-oxidizing microorganisms in a Dutch drinking water treatment plant.</title>
        <authorList>
            <person name="Poghosyan L."/>
            <person name="Leucker S."/>
        </authorList>
    </citation>
    <scope>NUCLEOTIDE SEQUENCE [LARGE SCALE GENOMIC DNA]</scope>
    <source>
        <strain evidence="7">S-RSF-IL-03</strain>
    </source>
</reference>
<keyword evidence="2" id="KW-0479">Metal-binding</keyword>
<organism evidence="7 8">
    <name type="scientific">Eiseniibacteriota bacterium</name>
    <dbReference type="NCBI Taxonomy" id="2212470"/>
    <lineage>
        <taxon>Bacteria</taxon>
        <taxon>Candidatus Eiseniibacteriota</taxon>
    </lineage>
</organism>
<feature type="non-terminal residue" evidence="7">
    <location>
        <position position="1"/>
    </location>
</feature>
<keyword evidence="1" id="KW-0004">4Fe-4S</keyword>
<keyword evidence="5" id="KW-0411">Iron-sulfur</keyword>
<name>A0A849SFP4_UNCEI</name>
<dbReference type="InterPro" id="IPR004017">
    <property type="entry name" value="Cys_rich_dom"/>
</dbReference>
<sequence length="217" mass="22073">AGARVTVPHAQTCCGALQAHAGLRDTSRALITENARVFARGSAAGCEAIVTNSAGCGAALRESAHLSGDVAFGALARDVSEVLAALGLPAGAQAQHAPLDASAPLRVAYHDACHLAHAQKVRSAPRELLRGLPGVALVELANSDWCCGSAGVYNLTQPDLADAQLTGKLDTIEAARAHLTVASNPGCLLHMRRGAAARGSSGAIEHLVDVIARAYPA</sequence>
<evidence type="ECO:0000256" key="2">
    <source>
        <dbReference type="ARBA" id="ARBA00022723"/>
    </source>
</evidence>
<dbReference type="GO" id="GO:0046872">
    <property type="term" value="F:metal ion binding"/>
    <property type="evidence" value="ECO:0007669"/>
    <property type="project" value="UniProtKB-KW"/>
</dbReference>
<evidence type="ECO:0000256" key="3">
    <source>
        <dbReference type="ARBA" id="ARBA00022737"/>
    </source>
</evidence>
<evidence type="ECO:0000313" key="8">
    <source>
        <dbReference type="Proteomes" id="UP000580839"/>
    </source>
</evidence>
<comment type="caution">
    <text evidence="7">The sequence shown here is derived from an EMBL/GenBank/DDBJ whole genome shotgun (WGS) entry which is preliminary data.</text>
</comment>
<protein>
    <submittedName>
        <fullName evidence="7">(Fe-S)-binding protein</fullName>
    </submittedName>
</protein>
<dbReference type="PANTHER" id="PTHR32479">
    <property type="entry name" value="GLYCOLATE OXIDASE IRON-SULFUR SUBUNIT"/>
    <property type="match status" value="1"/>
</dbReference>
<dbReference type="AlphaFoldDB" id="A0A849SFP4"/>
<keyword evidence="3" id="KW-0677">Repeat</keyword>
<proteinExistence type="predicted"/>
<evidence type="ECO:0000259" key="6">
    <source>
        <dbReference type="Pfam" id="PF02754"/>
    </source>
</evidence>
<dbReference type="GO" id="GO:0016491">
    <property type="term" value="F:oxidoreductase activity"/>
    <property type="evidence" value="ECO:0007669"/>
    <property type="project" value="UniProtKB-ARBA"/>
</dbReference>
<feature type="domain" description="Cysteine-rich" evidence="6">
    <location>
        <begin position="107"/>
        <end position="192"/>
    </location>
</feature>
<evidence type="ECO:0000313" key="7">
    <source>
        <dbReference type="EMBL" id="NOT33296.1"/>
    </source>
</evidence>
<dbReference type="EMBL" id="JABFRW010000041">
    <property type="protein sequence ID" value="NOT33296.1"/>
    <property type="molecule type" value="Genomic_DNA"/>
</dbReference>
<dbReference type="GO" id="GO:0051539">
    <property type="term" value="F:4 iron, 4 sulfur cluster binding"/>
    <property type="evidence" value="ECO:0007669"/>
    <property type="project" value="UniProtKB-KW"/>
</dbReference>
<dbReference type="PANTHER" id="PTHR32479:SF17">
    <property type="entry name" value="GLYCOLATE OXIDASE IRON-SULFUR SUBUNIT"/>
    <property type="match status" value="1"/>
</dbReference>
<gene>
    <name evidence="7" type="ORF">HOP12_03905</name>
</gene>
<evidence type="ECO:0000256" key="4">
    <source>
        <dbReference type="ARBA" id="ARBA00023004"/>
    </source>
</evidence>
<dbReference type="Proteomes" id="UP000580839">
    <property type="component" value="Unassembled WGS sequence"/>
</dbReference>
<evidence type="ECO:0000256" key="5">
    <source>
        <dbReference type="ARBA" id="ARBA00023014"/>
    </source>
</evidence>
<accession>A0A849SFP4</accession>